<dbReference type="Proteomes" id="UP000242310">
    <property type="component" value="Unassembled WGS sequence"/>
</dbReference>
<proteinExistence type="predicted"/>
<keyword evidence="1" id="KW-0812">Transmembrane</keyword>
<feature type="transmembrane region" description="Helical" evidence="1">
    <location>
        <begin position="161"/>
        <end position="182"/>
    </location>
</feature>
<name>A0A2P8HI65_9BACI</name>
<gene>
    <name evidence="2" type="ORF">B0H94_106180</name>
</gene>
<feature type="transmembrane region" description="Helical" evidence="1">
    <location>
        <begin position="260"/>
        <end position="285"/>
    </location>
</feature>
<sequence length="300" mass="33306">MFAAFAALVAGSLFIPLLGLVLIWLLPLPLMIFTVRQGLKPAVVLWLILTAVTFLITGLLGLPALLLFAAAGVVAGELIRRRQDAFTVWIGTSLSYIAGLLLVYLGSILIFEFDPVVAMQDWLAGSISTAESLAGSLGQDTEAQLEEIQEMLGMVADMAPMILVLLGITMALVTQGIGHLAFSRLNMPLQRFPAFRLWQMPRAFLWYYLVTLILVLIGVPDDSAMYPVLWNVHPLLEIAMFVQGATVIFFFAYTRRVKMVFPVLLLIISFVMPFLLYLIRILGIIDLGFNLKSRMDNDRK</sequence>
<comment type="caution">
    <text evidence="2">The sequence shown here is derived from an EMBL/GenBank/DDBJ whole genome shotgun (WGS) entry which is preliminary data.</text>
</comment>
<feature type="transmembrane region" description="Helical" evidence="1">
    <location>
        <begin position="203"/>
        <end position="220"/>
    </location>
</feature>
<accession>A0A2P8HI65</accession>
<keyword evidence="1" id="KW-0472">Membrane</keyword>
<keyword evidence="1" id="KW-1133">Transmembrane helix</keyword>
<dbReference type="AlphaFoldDB" id="A0A2P8HI65"/>
<evidence type="ECO:0000313" key="3">
    <source>
        <dbReference type="Proteomes" id="UP000242310"/>
    </source>
</evidence>
<dbReference type="PANTHER" id="PTHR41324:SF1">
    <property type="entry name" value="DUF2232 DOMAIN-CONTAINING PROTEIN"/>
    <property type="match status" value="1"/>
</dbReference>
<feature type="transmembrane region" description="Helical" evidence="1">
    <location>
        <begin position="86"/>
        <end position="111"/>
    </location>
</feature>
<reference evidence="2 3" key="1">
    <citation type="submission" date="2018-03" db="EMBL/GenBank/DDBJ databases">
        <title>Genomic Encyclopedia of Type Strains, Phase III (KMG-III): the genomes of soil and plant-associated and newly described type strains.</title>
        <authorList>
            <person name="Whitman W."/>
        </authorList>
    </citation>
    <scope>NUCLEOTIDE SEQUENCE [LARGE SCALE GENOMIC DNA]</scope>
    <source>
        <strain evidence="2 3">CGMCC 1.07653</strain>
    </source>
</reference>
<dbReference type="EMBL" id="PYAV01000006">
    <property type="protein sequence ID" value="PSL45922.1"/>
    <property type="molecule type" value="Genomic_DNA"/>
</dbReference>
<evidence type="ECO:0000256" key="1">
    <source>
        <dbReference type="SAM" id="Phobius"/>
    </source>
</evidence>
<feature type="transmembrane region" description="Helical" evidence="1">
    <location>
        <begin position="232"/>
        <end position="253"/>
    </location>
</feature>
<dbReference type="InterPro" id="IPR018710">
    <property type="entry name" value="DUF2232"/>
</dbReference>
<feature type="transmembrane region" description="Helical" evidence="1">
    <location>
        <begin position="43"/>
        <end position="74"/>
    </location>
</feature>
<protein>
    <submittedName>
        <fullName evidence="2">Uncharacterized protein YybS (DUF2232 family)</fullName>
    </submittedName>
</protein>
<organism evidence="2 3">
    <name type="scientific">Salsuginibacillus halophilus</name>
    <dbReference type="NCBI Taxonomy" id="517424"/>
    <lineage>
        <taxon>Bacteria</taxon>
        <taxon>Bacillati</taxon>
        <taxon>Bacillota</taxon>
        <taxon>Bacilli</taxon>
        <taxon>Bacillales</taxon>
        <taxon>Bacillaceae</taxon>
        <taxon>Salsuginibacillus</taxon>
    </lineage>
</organism>
<dbReference type="PANTHER" id="PTHR41324">
    <property type="entry name" value="MEMBRANE PROTEIN-RELATED"/>
    <property type="match status" value="1"/>
</dbReference>
<evidence type="ECO:0000313" key="2">
    <source>
        <dbReference type="EMBL" id="PSL45922.1"/>
    </source>
</evidence>
<dbReference type="Pfam" id="PF09991">
    <property type="entry name" value="DUF2232"/>
    <property type="match status" value="1"/>
</dbReference>
<keyword evidence="3" id="KW-1185">Reference proteome</keyword>